<dbReference type="PANTHER" id="PTHR11878">
    <property type="entry name" value="SODIUM/CALCIUM EXCHANGER"/>
    <property type="match status" value="1"/>
</dbReference>
<evidence type="ECO:0000256" key="6">
    <source>
        <dbReference type="SAM" id="SignalP"/>
    </source>
</evidence>
<dbReference type="InterPro" id="IPR051171">
    <property type="entry name" value="CaCA"/>
</dbReference>
<feature type="signal peptide" evidence="6">
    <location>
        <begin position="1"/>
        <end position="23"/>
    </location>
</feature>
<dbReference type="PANTHER" id="PTHR11878:SF65">
    <property type="entry name" value="NA_CA-EXCHANGE PROTEIN, ISOFORM G"/>
    <property type="match status" value="1"/>
</dbReference>
<name>A0A7C9M3X9_9GAMM</name>
<feature type="compositionally biased region" description="Basic and acidic residues" evidence="5">
    <location>
        <begin position="492"/>
        <end position="507"/>
    </location>
</feature>
<feature type="region of interest" description="Disordered" evidence="5">
    <location>
        <begin position="447"/>
        <end position="513"/>
    </location>
</feature>
<keyword evidence="2" id="KW-0677">Repeat</keyword>
<dbReference type="RefSeq" id="WP_156642078.1">
    <property type="nucleotide sequence ID" value="NZ_WOXT01000003.1"/>
</dbReference>
<dbReference type="SUPFAM" id="SSF141072">
    <property type="entry name" value="CalX-like"/>
    <property type="match status" value="1"/>
</dbReference>
<dbReference type="PROSITE" id="PS51257">
    <property type="entry name" value="PROKAR_LIPOPROTEIN"/>
    <property type="match status" value="1"/>
</dbReference>
<dbReference type="EMBL" id="WOXT01000003">
    <property type="protein sequence ID" value="MUV14726.1"/>
    <property type="molecule type" value="Genomic_DNA"/>
</dbReference>
<keyword evidence="4" id="KW-0406">Ion transport</keyword>
<dbReference type="GO" id="GO:0030001">
    <property type="term" value="P:metal ion transport"/>
    <property type="evidence" value="ECO:0007669"/>
    <property type="project" value="TreeGrafter"/>
</dbReference>
<proteinExistence type="predicted"/>
<evidence type="ECO:0000313" key="8">
    <source>
        <dbReference type="EMBL" id="MUV14726.1"/>
    </source>
</evidence>
<gene>
    <name evidence="8" type="ORF">GN331_10975</name>
</gene>
<evidence type="ECO:0000256" key="5">
    <source>
        <dbReference type="SAM" id="MobiDB-lite"/>
    </source>
</evidence>
<evidence type="ECO:0000256" key="4">
    <source>
        <dbReference type="ARBA" id="ARBA00023065"/>
    </source>
</evidence>
<dbReference type="InterPro" id="IPR003644">
    <property type="entry name" value="Calx_beta"/>
</dbReference>
<feature type="chain" id="PRO_5028959725" description="Calx-beta domain-containing protein" evidence="6">
    <location>
        <begin position="24"/>
        <end position="513"/>
    </location>
</feature>
<keyword evidence="3" id="KW-0106">Calcium</keyword>
<accession>A0A7C9M3X9</accession>
<dbReference type="Proteomes" id="UP000479692">
    <property type="component" value="Unassembled WGS sequence"/>
</dbReference>
<keyword evidence="4" id="KW-0813">Transport</keyword>
<evidence type="ECO:0000259" key="7">
    <source>
        <dbReference type="SMART" id="SM00237"/>
    </source>
</evidence>
<protein>
    <recommendedName>
        <fullName evidence="7">Calx-beta domain-containing protein</fullName>
    </recommendedName>
</protein>
<evidence type="ECO:0000256" key="2">
    <source>
        <dbReference type="ARBA" id="ARBA00022737"/>
    </source>
</evidence>
<keyword evidence="9" id="KW-1185">Reference proteome</keyword>
<evidence type="ECO:0000256" key="1">
    <source>
        <dbReference type="ARBA" id="ARBA00022729"/>
    </source>
</evidence>
<organism evidence="8 9">
    <name type="scientific">Noviluteimonas gilva</name>
    <dbReference type="NCBI Taxonomy" id="2682097"/>
    <lineage>
        <taxon>Bacteria</taxon>
        <taxon>Pseudomonadati</taxon>
        <taxon>Pseudomonadota</taxon>
        <taxon>Gammaproteobacteria</taxon>
        <taxon>Lysobacterales</taxon>
        <taxon>Lysobacteraceae</taxon>
        <taxon>Noviluteimonas</taxon>
    </lineage>
</organism>
<dbReference type="GO" id="GO:0016020">
    <property type="term" value="C:membrane"/>
    <property type="evidence" value="ECO:0007669"/>
    <property type="project" value="InterPro"/>
</dbReference>
<dbReference type="Gene3D" id="2.60.40.2030">
    <property type="match status" value="1"/>
</dbReference>
<evidence type="ECO:0000256" key="3">
    <source>
        <dbReference type="ARBA" id="ARBA00022837"/>
    </source>
</evidence>
<evidence type="ECO:0000313" key="9">
    <source>
        <dbReference type="Proteomes" id="UP000479692"/>
    </source>
</evidence>
<reference evidence="8 9" key="1">
    <citation type="submission" date="2019-12" db="EMBL/GenBank/DDBJ databases">
        <authorList>
            <person name="Xu J."/>
        </authorList>
    </citation>
    <scope>NUCLEOTIDE SEQUENCE [LARGE SCALE GENOMIC DNA]</scope>
    <source>
        <strain evidence="8 9">HX-5-24</strain>
    </source>
</reference>
<dbReference type="GO" id="GO:0007154">
    <property type="term" value="P:cell communication"/>
    <property type="evidence" value="ECO:0007669"/>
    <property type="project" value="InterPro"/>
</dbReference>
<dbReference type="InterPro" id="IPR038081">
    <property type="entry name" value="CalX-like_sf"/>
</dbReference>
<comment type="caution">
    <text evidence="8">The sequence shown here is derived from an EMBL/GenBank/DDBJ whole genome shotgun (WGS) entry which is preliminary data.</text>
</comment>
<dbReference type="SMART" id="SM00237">
    <property type="entry name" value="Calx_beta"/>
    <property type="match status" value="1"/>
</dbReference>
<dbReference type="Pfam" id="PF03160">
    <property type="entry name" value="Calx-beta"/>
    <property type="match status" value="1"/>
</dbReference>
<keyword evidence="1 6" id="KW-0732">Signal</keyword>
<feature type="domain" description="Calx-beta" evidence="7">
    <location>
        <begin position="339"/>
        <end position="439"/>
    </location>
</feature>
<dbReference type="AlphaFoldDB" id="A0A7C9M3X9"/>
<sequence length="513" mass="54042">MDARALALSVAPLALCLSGLALAQSCPAPNAPTQGTPIPPPLPVFSADNWWNTDISQAPVDANSANFINFIGSTRRLHPDFGGEAETGSPDVYGFPYIVVNGSTAKSAVTFDYWDESDGVNMSTGQGIPFYPIPANVISQPHWMEGGAPASVDQRGDNDRHILIVDCTNRTLYELYNVWYSTAQQRWYAGSGAFFDLQRSDRRPEGWTSADAAGLAIFPGLVRYDEAAHPNVAEIQHALRVTVRTSNGHVFPASHTAGGTSGALPMGARLRLKTSVNGANPALRTTDPVARKIFRAMQKYGLIVADNGSDMYISGTFDVRWNNDTLNPAFSGLQASDFEVVKLGWKPTAPTLSIADASVAEGASGTKVLRFTVRLSTAATSNVTVSLATANGTAIAGSDYVAASGSLTFTPGQTARNFDVTINGDRLREANETFQVLLSNATGAPISDAGATGTISNDDGPRTGGPGQKSPMPLTAAVSPTGAPKTPSKAIFEGDSRSTRHPEKASHGDLLSP</sequence>